<dbReference type="SUPFAM" id="SSF46689">
    <property type="entry name" value="Homeodomain-like"/>
    <property type="match status" value="1"/>
</dbReference>
<dbReference type="SUPFAM" id="SSF53697">
    <property type="entry name" value="SIS domain"/>
    <property type="match status" value="1"/>
</dbReference>
<dbReference type="InterPro" id="IPR009057">
    <property type="entry name" value="Homeodomain-like_sf"/>
</dbReference>
<sequence length="282" mass="30495">MADGRVRGLLQELFDRSRLSPTQRRLARYVMDHPDEALFLSSVELARRVGVSQPSVTRLAVALGYAGYGELQRELRQLAVRGGGEEAGDGAPNKFQGAVRAEIENLRALEHFLGNAEAVEELGREFAASEPLCVLGLRVSAPLAEYFGYFAKKIHPDVRVLTVGGSVVLDALAQARAAGGGWVLCFLLPRHPRETLRAMSYARSIGLRVATVADRAGRIGELSDVVLPVGVGTRLVFDSQAAAMVLAGVLLEALSDAAPKRAQERLEEFERRAAELGFFETG</sequence>
<feature type="domain" description="HTH rpiR-type" evidence="1">
    <location>
        <begin position="6"/>
        <end position="82"/>
    </location>
</feature>
<gene>
    <name evidence="2" type="ORF">RxyAA322_29390</name>
</gene>
<dbReference type="PANTHER" id="PTHR30514:SF18">
    <property type="entry name" value="RPIR-FAMILY TRANSCRIPTIONAL REGULATOR"/>
    <property type="match status" value="1"/>
</dbReference>
<dbReference type="Proteomes" id="UP000318065">
    <property type="component" value="Chromosome"/>
</dbReference>
<dbReference type="PROSITE" id="PS51071">
    <property type="entry name" value="HTH_RPIR"/>
    <property type="match status" value="1"/>
</dbReference>
<evidence type="ECO:0000259" key="1">
    <source>
        <dbReference type="PROSITE" id="PS51071"/>
    </source>
</evidence>
<dbReference type="Gene3D" id="3.40.50.10490">
    <property type="entry name" value="Glucose-6-phosphate isomerase like protein, domain 1"/>
    <property type="match status" value="1"/>
</dbReference>
<evidence type="ECO:0000313" key="2">
    <source>
        <dbReference type="EMBL" id="BBL81085.1"/>
    </source>
</evidence>
<accession>A0A510HNN5</accession>
<dbReference type="RefSeq" id="WP_143529015.1">
    <property type="nucleotide sequence ID" value="NZ_AP019791.1"/>
</dbReference>
<organism evidence="2 3">
    <name type="scientific">Rubrobacter xylanophilus</name>
    <dbReference type="NCBI Taxonomy" id="49319"/>
    <lineage>
        <taxon>Bacteria</taxon>
        <taxon>Bacillati</taxon>
        <taxon>Actinomycetota</taxon>
        <taxon>Rubrobacteria</taxon>
        <taxon>Rubrobacterales</taxon>
        <taxon>Rubrobacteraceae</taxon>
        <taxon>Rubrobacter</taxon>
    </lineage>
</organism>
<dbReference type="InterPro" id="IPR047640">
    <property type="entry name" value="RpiR-like"/>
</dbReference>
<evidence type="ECO:0000313" key="3">
    <source>
        <dbReference type="Proteomes" id="UP000318065"/>
    </source>
</evidence>
<dbReference type="InterPro" id="IPR036388">
    <property type="entry name" value="WH-like_DNA-bd_sf"/>
</dbReference>
<dbReference type="EMBL" id="AP019791">
    <property type="protein sequence ID" value="BBL81085.1"/>
    <property type="molecule type" value="Genomic_DNA"/>
</dbReference>
<dbReference type="PANTHER" id="PTHR30514">
    <property type="entry name" value="GLUCOKINASE"/>
    <property type="match status" value="1"/>
</dbReference>
<dbReference type="Gene3D" id="1.10.10.10">
    <property type="entry name" value="Winged helix-like DNA-binding domain superfamily/Winged helix DNA-binding domain"/>
    <property type="match status" value="1"/>
</dbReference>
<proteinExistence type="predicted"/>
<dbReference type="OrthoDB" id="4293777at2"/>
<keyword evidence="3" id="KW-1185">Reference proteome</keyword>
<dbReference type="GO" id="GO:0003677">
    <property type="term" value="F:DNA binding"/>
    <property type="evidence" value="ECO:0007669"/>
    <property type="project" value="InterPro"/>
</dbReference>
<name>A0A510HNN5_9ACTN</name>
<reference evidence="2" key="1">
    <citation type="journal article" date="2019" name="Microbiol. Resour. Announc.">
        <title>Complete Genome Sequence of Rubrobacter xylanophilus Strain AA3-22, Isolated from Arima Onsen in Japan.</title>
        <authorList>
            <person name="Tomariguchi N."/>
            <person name="Miyazaki K."/>
        </authorList>
    </citation>
    <scope>NUCLEOTIDE SEQUENCE [LARGE SCALE GENOMIC DNA]</scope>
    <source>
        <strain evidence="2">AA3-22</strain>
    </source>
</reference>
<dbReference type="AlphaFoldDB" id="A0A510HNN5"/>
<dbReference type="InterPro" id="IPR046348">
    <property type="entry name" value="SIS_dom_sf"/>
</dbReference>
<dbReference type="Pfam" id="PF01418">
    <property type="entry name" value="HTH_6"/>
    <property type="match status" value="1"/>
</dbReference>
<dbReference type="GO" id="GO:0003700">
    <property type="term" value="F:DNA-binding transcription factor activity"/>
    <property type="evidence" value="ECO:0007669"/>
    <property type="project" value="InterPro"/>
</dbReference>
<dbReference type="GO" id="GO:1901135">
    <property type="term" value="P:carbohydrate derivative metabolic process"/>
    <property type="evidence" value="ECO:0007669"/>
    <property type="project" value="InterPro"/>
</dbReference>
<dbReference type="InterPro" id="IPR000281">
    <property type="entry name" value="HTH_RpiR"/>
</dbReference>
<protein>
    <submittedName>
        <fullName evidence="2">Transcriptional regulator</fullName>
    </submittedName>
</protein>
<dbReference type="GO" id="GO:0097367">
    <property type="term" value="F:carbohydrate derivative binding"/>
    <property type="evidence" value="ECO:0007669"/>
    <property type="project" value="InterPro"/>
</dbReference>